<keyword evidence="2" id="KW-0255">Endonuclease</keyword>
<dbReference type="CDD" id="cd06260">
    <property type="entry name" value="DUF820-like"/>
    <property type="match status" value="1"/>
</dbReference>
<reference evidence="2" key="1">
    <citation type="submission" date="2019-02" db="EMBL/GenBank/DDBJ databases">
        <authorList>
            <person name="Gruber-Vodicka R. H."/>
            <person name="Seah K. B. B."/>
        </authorList>
    </citation>
    <scope>NUCLEOTIDE SEQUENCE</scope>
    <source>
        <strain evidence="2">BECK_BY7</strain>
    </source>
</reference>
<dbReference type="PANTHER" id="PTHR34107">
    <property type="entry name" value="SLL0198 PROTEIN-RELATED"/>
    <property type="match status" value="1"/>
</dbReference>
<proteinExistence type="predicted"/>
<dbReference type="AlphaFoldDB" id="A0A450WRZ7"/>
<dbReference type="SUPFAM" id="SSF52980">
    <property type="entry name" value="Restriction endonuclease-like"/>
    <property type="match status" value="1"/>
</dbReference>
<evidence type="ECO:0000259" key="1">
    <source>
        <dbReference type="Pfam" id="PF05685"/>
    </source>
</evidence>
<organism evidence="2">
    <name type="scientific">Candidatus Kentrum sp. LFY</name>
    <dbReference type="NCBI Taxonomy" id="2126342"/>
    <lineage>
        <taxon>Bacteria</taxon>
        <taxon>Pseudomonadati</taxon>
        <taxon>Pseudomonadota</taxon>
        <taxon>Gammaproteobacteria</taxon>
        <taxon>Candidatus Kentrum</taxon>
    </lineage>
</organism>
<evidence type="ECO:0000313" key="2">
    <source>
        <dbReference type="EMBL" id="VFK19807.1"/>
    </source>
</evidence>
<dbReference type="EMBL" id="CAADFN010000063">
    <property type="protein sequence ID" value="VFK19807.1"/>
    <property type="molecule type" value="Genomic_DNA"/>
</dbReference>
<keyword evidence="2" id="KW-0540">Nuclease</keyword>
<keyword evidence="2" id="KW-0378">Hydrolase</keyword>
<name>A0A450WRZ7_9GAMM</name>
<protein>
    <submittedName>
        <fullName evidence="2">Endonuclease, Uma2 family (Restriction endonuclease fold)</fullName>
    </submittedName>
</protein>
<dbReference type="PANTHER" id="PTHR34107:SF4">
    <property type="entry name" value="SLL1222 PROTEIN"/>
    <property type="match status" value="1"/>
</dbReference>
<dbReference type="Gene3D" id="3.90.1570.10">
    <property type="entry name" value="tt1808, chain A"/>
    <property type="match status" value="1"/>
</dbReference>
<dbReference type="InterPro" id="IPR008538">
    <property type="entry name" value="Uma2"/>
</dbReference>
<dbReference type="Pfam" id="PF05685">
    <property type="entry name" value="Uma2"/>
    <property type="match status" value="1"/>
</dbReference>
<gene>
    <name evidence="2" type="ORF">BECKLFY1418C_GA0070996_106313</name>
</gene>
<feature type="domain" description="Putative restriction endonuclease" evidence="1">
    <location>
        <begin position="21"/>
        <end position="183"/>
    </location>
</feature>
<sequence length="190" mass="21250">MPEVRPTSPSVLYRIVEELPEGLTGEILDGQIHAQSRPSTLHGLVSSVLGMKLGGPFHMGNGGPGGWWIIHEPEIHFLRDIDVAVPDLAGWRRERIPKLPKGHRVEIVPDWVCEILSPSTASRDREVKLPLYARYGVGYAWIIDPIVHTLEAYQLAADAWIEIGHFTEIDHITVPPFETVSISLEGLWMD</sequence>
<dbReference type="InterPro" id="IPR011335">
    <property type="entry name" value="Restrct_endonuc-II-like"/>
</dbReference>
<accession>A0A450WRZ7</accession>
<dbReference type="GO" id="GO:0004519">
    <property type="term" value="F:endonuclease activity"/>
    <property type="evidence" value="ECO:0007669"/>
    <property type="project" value="UniProtKB-KW"/>
</dbReference>
<dbReference type="InterPro" id="IPR012296">
    <property type="entry name" value="Nuclease_put_TT1808"/>
</dbReference>